<feature type="region of interest" description="Disordered" evidence="1">
    <location>
        <begin position="63"/>
        <end position="84"/>
    </location>
</feature>
<feature type="compositionally biased region" description="Polar residues" evidence="1">
    <location>
        <begin position="494"/>
        <end position="505"/>
    </location>
</feature>
<proteinExistence type="predicted"/>
<reference evidence="2" key="1">
    <citation type="submission" date="2024-03" db="EMBL/GenBank/DDBJ databases">
        <authorList>
            <consortium name="ELIXIR-Norway"/>
            <consortium name="Elixir Norway"/>
        </authorList>
    </citation>
    <scope>NUCLEOTIDE SEQUENCE</scope>
</reference>
<feature type="region of interest" description="Disordered" evidence="1">
    <location>
        <begin position="513"/>
        <end position="554"/>
    </location>
</feature>
<evidence type="ECO:0000313" key="2">
    <source>
        <dbReference type="EMBL" id="CAK9863262.1"/>
    </source>
</evidence>
<dbReference type="PANTHER" id="PTHR31722:SF0">
    <property type="entry name" value="OS06G0675200 PROTEIN"/>
    <property type="match status" value="1"/>
</dbReference>
<protein>
    <submittedName>
        <fullName evidence="2">Uncharacterized protein</fullName>
    </submittedName>
</protein>
<keyword evidence="3" id="KW-1185">Reference proteome</keyword>
<evidence type="ECO:0000256" key="1">
    <source>
        <dbReference type="SAM" id="MobiDB-lite"/>
    </source>
</evidence>
<dbReference type="EMBL" id="OZ023714">
    <property type="protein sequence ID" value="CAK9863262.1"/>
    <property type="molecule type" value="Genomic_DNA"/>
</dbReference>
<feature type="region of interest" description="Disordered" evidence="1">
    <location>
        <begin position="287"/>
        <end position="369"/>
    </location>
</feature>
<accession>A0ABP1AL48</accession>
<feature type="compositionally biased region" description="Polar residues" evidence="1">
    <location>
        <begin position="522"/>
        <end position="532"/>
    </location>
</feature>
<gene>
    <name evidence="2" type="ORF">CSSPJE1EN2_LOCUS6257</name>
</gene>
<dbReference type="Proteomes" id="UP001497522">
    <property type="component" value="Chromosome 13"/>
</dbReference>
<dbReference type="Pfam" id="PF07816">
    <property type="entry name" value="DUF1645"/>
    <property type="match status" value="1"/>
</dbReference>
<dbReference type="InterPro" id="IPR012442">
    <property type="entry name" value="DUF1645_plant"/>
</dbReference>
<sequence length="626" mass="66484">MAMLLQGFCTLVEYSSSPVDLQISSSSEEAGGIVADLPASPTSFSGTGSLGWHSPRLSFSSSFSDRNRGAMQQQQEEVSAEISGRPDAGELWHEEDDHHPVGADFEFCMATSSTVDHLSGCGSMLKPADELFHKGKIRPFSLPSQNQATVEAVLDLQPMIEKEGQQPRQPNPSDPFVGNSAPLERSMSISTPVSSRCSDFASTGSNPSVAKSAGGGWREVFGLLRRARSDGTRCWPSGAAAPVENNSRPPVAFPTCKASATSQKQQAASSFTGSSSFKMLFKRPTSSVEHGAVVVEPPRKSLSSSSTAAELVSLESKETQLVPAPQQPPQGVTPAAPSRPWPPSSSSPASSRPRPSSSSRRHRSRSLVSSQGYVNSFFKKDSMERELLGGSSGYASPRRLNPPGSRVVMRKLDNNMRDGVQFYQTTATSSVSSTTPSAKIVLRNLERCSTASTSGKQIATVPKPQENHNLTGASLQTHSEVQQIAAGGPKPQENHINLSSRSSLQTRSEIQEIAAAGPKPQENYNPSRSSLRSRGEIRRSLDLGGGSSSSSYSSNVRVAPVLNLPQVCIGPGIRTSSISSSASSSKAGHAVKKGHLARLRSLLFFKKVNAPAECNPPVSTPLTVAN</sequence>
<organism evidence="2 3">
    <name type="scientific">Sphagnum jensenii</name>
    <dbReference type="NCBI Taxonomy" id="128206"/>
    <lineage>
        <taxon>Eukaryota</taxon>
        <taxon>Viridiplantae</taxon>
        <taxon>Streptophyta</taxon>
        <taxon>Embryophyta</taxon>
        <taxon>Bryophyta</taxon>
        <taxon>Sphagnophytina</taxon>
        <taxon>Sphagnopsida</taxon>
        <taxon>Sphagnales</taxon>
        <taxon>Sphagnaceae</taxon>
        <taxon>Sphagnum</taxon>
    </lineage>
</organism>
<dbReference type="PANTHER" id="PTHR31722">
    <property type="entry name" value="OS06G0675200 PROTEIN"/>
    <property type="match status" value="1"/>
</dbReference>
<feature type="region of interest" description="Disordered" evidence="1">
    <location>
        <begin position="486"/>
        <end position="505"/>
    </location>
</feature>
<evidence type="ECO:0000313" key="3">
    <source>
        <dbReference type="Proteomes" id="UP001497522"/>
    </source>
</evidence>
<feature type="region of interest" description="Disordered" evidence="1">
    <location>
        <begin position="162"/>
        <end position="183"/>
    </location>
</feature>
<name>A0ABP1AL48_9BRYO</name>
<feature type="compositionally biased region" description="Low complexity" evidence="1">
    <location>
        <begin position="346"/>
        <end position="358"/>
    </location>
</feature>